<keyword evidence="2" id="KW-1185">Reference proteome</keyword>
<evidence type="ECO:0008006" key="3">
    <source>
        <dbReference type="Google" id="ProtNLM"/>
    </source>
</evidence>
<proteinExistence type="predicted"/>
<evidence type="ECO:0000313" key="2">
    <source>
        <dbReference type="Proteomes" id="UP000619761"/>
    </source>
</evidence>
<dbReference type="Proteomes" id="UP000619761">
    <property type="component" value="Unassembled WGS sequence"/>
</dbReference>
<dbReference type="EMBL" id="BMYZ01000003">
    <property type="protein sequence ID" value="GGY84906.1"/>
    <property type="molecule type" value="Genomic_DNA"/>
</dbReference>
<dbReference type="RefSeq" id="WP_189420488.1">
    <property type="nucleotide sequence ID" value="NZ_BMYZ01000003.1"/>
</dbReference>
<accession>A0ABQ3B8S3</accession>
<sequence>MQINNLIKKQNALTLLSKIKKYEYEQDAYNHSLAIECEKAHEHRLAVIIQQLSDIDTYLAFNIFPSHQKAIDQYSTYIAEKQREELISVAETKNEIALLLDNILKNTKAKKIIGEKSLKCSKELATLIEFKHNQE</sequence>
<evidence type="ECO:0000313" key="1">
    <source>
        <dbReference type="EMBL" id="GGY84906.1"/>
    </source>
</evidence>
<organism evidence="1 2">
    <name type="scientific">Cellvibrio zantedeschiae</name>
    <dbReference type="NCBI Taxonomy" id="1237077"/>
    <lineage>
        <taxon>Bacteria</taxon>
        <taxon>Pseudomonadati</taxon>
        <taxon>Pseudomonadota</taxon>
        <taxon>Gammaproteobacteria</taxon>
        <taxon>Cellvibrionales</taxon>
        <taxon>Cellvibrionaceae</taxon>
        <taxon>Cellvibrio</taxon>
    </lineage>
</organism>
<comment type="caution">
    <text evidence="1">The sequence shown here is derived from an EMBL/GenBank/DDBJ whole genome shotgun (WGS) entry which is preliminary data.</text>
</comment>
<protein>
    <recommendedName>
        <fullName evidence="3">Flagellar protein FlgN</fullName>
    </recommendedName>
</protein>
<gene>
    <name evidence="1" type="ORF">GCM10011613_32470</name>
</gene>
<reference evidence="2" key="1">
    <citation type="journal article" date="2019" name="Int. J. Syst. Evol. Microbiol.">
        <title>The Global Catalogue of Microorganisms (GCM) 10K type strain sequencing project: providing services to taxonomists for standard genome sequencing and annotation.</title>
        <authorList>
            <consortium name="The Broad Institute Genomics Platform"/>
            <consortium name="The Broad Institute Genome Sequencing Center for Infectious Disease"/>
            <person name="Wu L."/>
            <person name="Ma J."/>
        </authorList>
    </citation>
    <scope>NUCLEOTIDE SEQUENCE [LARGE SCALE GENOMIC DNA]</scope>
    <source>
        <strain evidence="2">KCTC 32239</strain>
    </source>
</reference>
<name>A0ABQ3B8S3_9GAMM</name>